<evidence type="ECO:0000313" key="13">
    <source>
        <dbReference type="EMBL" id="TQE44747.1"/>
    </source>
</evidence>
<name>A0A540RAX6_9CORY</name>
<accession>A0A540RAX6</accession>
<evidence type="ECO:0000256" key="2">
    <source>
        <dbReference type="ARBA" id="ARBA00004733"/>
    </source>
</evidence>
<dbReference type="Gene3D" id="3.40.50.1100">
    <property type="match status" value="1"/>
</dbReference>
<dbReference type="Proteomes" id="UP000318080">
    <property type="component" value="Unassembled WGS sequence"/>
</dbReference>
<evidence type="ECO:0000313" key="14">
    <source>
        <dbReference type="Proteomes" id="UP000318080"/>
    </source>
</evidence>
<dbReference type="FunFam" id="3.40.50.1100:FF:000004">
    <property type="entry name" value="Tryptophan synthase beta chain"/>
    <property type="match status" value="1"/>
</dbReference>
<organism evidence="13 14">
    <name type="scientific">Corynebacterium phoceense</name>
    <dbReference type="NCBI Taxonomy" id="1686286"/>
    <lineage>
        <taxon>Bacteria</taxon>
        <taxon>Bacillati</taxon>
        <taxon>Actinomycetota</taxon>
        <taxon>Actinomycetes</taxon>
        <taxon>Mycobacteriales</taxon>
        <taxon>Corynebacteriaceae</taxon>
        <taxon>Corynebacterium</taxon>
    </lineage>
</organism>
<comment type="pathway">
    <text evidence="2">Amino-acid biosynthesis; L-tryptophan biosynthesis; L-tryptophan from chorismate: step 5/5.</text>
</comment>
<dbReference type="InterPro" id="IPR023026">
    <property type="entry name" value="Trp_synth_beta/beta-like"/>
</dbReference>
<evidence type="ECO:0000256" key="11">
    <source>
        <dbReference type="ARBA" id="ARBA00049047"/>
    </source>
</evidence>
<dbReference type="GO" id="GO:0004834">
    <property type="term" value="F:tryptophan synthase activity"/>
    <property type="evidence" value="ECO:0007669"/>
    <property type="project" value="UniProtKB-EC"/>
</dbReference>
<dbReference type="InterPro" id="IPR001926">
    <property type="entry name" value="TrpB-like_PALP"/>
</dbReference>
<evidence type="ECO:0000256" key="10">
    <source>
        <dbReference type="ARBA" id="ARBA00023239"/>
    </source>
</evidence>
<evidence type="ECO:0000256" key="1">
    <source>
        <dbReference type="ARBA" id="ARBA00001933"/>
    </source>
</evidence>
<evidence type="ECO:0000256" key="8">
    <source>
        <dbReference type="ARBA" id="ARBA00022898"/>
    </source>
</evidence>
<keyword evidence="8" id="KW-0663">Pyridoxal phosphate</keyword>
<dbReference type="SUPFAM" id="SSF53686">
    <property type="entry name" value="Tryptophan synthase beta subunit-like PLP-dependent enzymes"/>
    <property type="match status" value="1"/>
</dbReference>
<dbReference type="AlphaFoldDB" id="A0A540RAX6"/>
<keyword evidence="6" id="KW-0028">Amino-acid biosynthesis</keyword>
<comment type="caution">
    <text evidence="13">The sequence shown here is derived from an EMBL/GenBank/DDBJ whole genome shotgun (WGS) entry which is preliminary data.</text>
</comment>
<feature type="domain" description="Tryptophan synthase beta chain-like PALP" evidence="12">
    <location>
        <begin position="2"/>
        <end position="174"/>
    </location>
</feature>
<dbReference type="PANTHER" id="PTHR48077">
    <property type="entry name" value="TRYPTOPHAN SYNTHASE-RELATED"/>
    <property type="match status" value="1"/>
</dbReference>
<comment type="cofactor">
    <cofactor evidence="1">
        <name>pyridoxal 5'-phosphate</name>
        <dbReference type="ChEBI" id="CHEBI:597326"/>
    </cofactor>
</comment>
<evidence type="ECO:0000256" key="7">
    <source>
        <dbReference type="ARBA" id="ARBA00022822"/>
    </source>
</evidence>
<reference evidence="13 14" key="1">
    <citation type="submission" date="2019-06" db="EMBL/GenBank/DDBJ databases">
        <title>Draft genome of C. phoceense Strain 272.</title>
        <authorList>
            <person name="Pacheco L.G.C."/>
            <person name="Barberis C.M."/>
            <person name="Almuzara M.N."/>
            <person name="Traglia G.M."/>
            <person name="Santos C.S."/>
            <person name="Rocha D.J.P.G."/>
            <person name="Aguiar E.R.G.R."/>
            <person name="Vay C.A."/>
        </authorList>
    </citation>
    <scope>NUCLEOTIDE SEQUENCE [LARGE SCALE GENOMIC DNA]</scope>
    <source>
        <strain evidence="13 14">272</strain>
    </source>
</reference>
<comment type="subunit">
    <text evidence="4">Tetramer of two alpha and two beta chains.</text>
</comment>
<dbReference type="PANTHER" id="PTHR48077:SF3">
    <property type="entry name" value="TRYPTOPHAN SYNTHASE"/>
    <property type="match status" value="1"/>
</dbReference>
<gene>
    <name evidence="13" type="ORF">EJK80_00230</name>
</gene>
<evidence type="ECO:0000259" key="12">
    <source>
        <dbReference type="Pfam" id="PF00291"/>
    </source>
</evidence>
<evidence type="ECO:0000256" key="6">
    <source>
        <dbReference type="ARBA" id="ARBA00022605"/>
    </source>
</evidence>
<keyword evidence="7" id="KW-0822">Tryptophan biosynthesis</keyword>
<dbReference type="InterPro" id="IPR036052">
    <property type="entry name" value="TrpB-like_PALP_sf"/>
</dbReference>
<evidence type="ECO:0000256" key="9">
    <source>
        <dbReference type="ARBA" id="ARBA00023141"/>
    </source>
</evidence>
<comment type="catalytic activity">
    <reaction evidence="11">
        <text>(1S,2R)-1-C-(indol-3-yl)glycerol 3-phosphate + L-serine = D-glyceraldehyde 3-phosphate + L-tryptophan + H2O</text>
        <dbReference type="Rhea" id="RHEA:10532"/>
        <dbReference type="ChEBI" id="CHEBI:15377"/>
        <dbReference type="ChEBI" id="CHEBI:33384"/>
        <dbReference type="ChEBI" id="CHEBI:57912"/>
        <dbReference type="ChEBI" id="CHEBI:58866"/>
        <dbReference type="ChEBI" id="CHEBI:59776"/>
        <dbReference type="EC" id="4.2.1.20"/>
    </reaction>
</comment>
<evidence type="ECO:0000256" key="5">
    <source>
        <dbReference type="ARBA" id="ARBA00012043"/>
    </source>
</evidence>
<dbReference type="Pfam" id="PF00291">
    <property type="entry name" value="PALP"/>
    <property type="match status" value="1"/>
</dbReference>
<comment type="similarity">
    <text evidence="3">Belongs to the TrpB family.</text>
</comment>
<keyword evidence="9" id="KW-0057">Aromatic amino acid biosynthesis</keyword>
<dbReference type="GO" id="GO:0005737">
    <property type="term" value="C:cytoplasm"/>
    <property type="evidence" value="ECO:0007669"/>
    <property type="project" value="TreeGrafter"/>
</dbReference>
<evidence type="ECO:0000256" key="3">
    <source>
        <dbReference type="ARBA" id="ARBA00009982"/>
    </source>
</evidence>
<dbReference type="EMBL" id="VHIR01000001">
    <property type="protein sequence ID" value="TQE44747.1"/>
    <property type="molecule type" value="Genomic_DNA"/>
</dbReference>
<keyword evidence="14" id="KW-1185">Reference proteome</keyword>
<dbReference type="EC" id="4.2.1.20" evidence="5"/>
<dbReference type="STRING" id="1686286.GCA_900092335_02130"/>
<proteinExistence type="inferred from homology"/>
<keyword evidence="10" id="KW-0456">Lyase</keyword>
<sequence length="222" mass="23303">MLERTGALPDAVVACAGGGSNAIGTFAEYLLGMEDGEQYAGNDNVRLIGVEPAGEGLDADKHGAPLNKGVVGILHGSCSYALLKDGEILHPHSVSAGLDYPGIGPEHSYLKDTGRAAYPAVTDAEALDAFRMLSRYEGIIPALESSHALAYALKLAQQCEETGEEMNILVTLSGRGDKDVDYVRRIQGDLAAEDPATHPVVNLNIEGVLAEMTAESNAREGL</sequence>
<evidence type="ECO:0000256" key="4">
    <source>
        <dbReference type="ARBA" id="ARBA00011270"/>
    </source>
</evidence>
<protein>
    <recommendedName>
        <fullName evidence="5">tryptophan synthase</fullName>
        <ecNumber evidence="5">4.2.1.20</ecNumber>
    </recommendedName>
</protein>